<accession>A0A4Z2IHT6</accession>
<protein>
    <submittedName>
        <fullName evidence="2">Uncharacterized protein</fullName>
    </submittedName>
</protein>
<dbReference type="OrthoDB" id="10621052at2759"/>
<name>A0A4Z2IHT6_9TELE</name>
<sequence>MGLYCWLSGDPLEHGEFGGSFRGPLWSWRFSLITARPPLAERQPHQVFPPRQLQSFRGDRLKEEKERGGTRRTRERDEGKPGRVKRKKLKAQGSSGGSESLPACNKQTEIDKGREREEGTWPDDHLSTCLWIGKIKQKRESTGPLKGGKARSRRNHRGDRGRTESHLSRYFSVQKDDDRLYDGRQGSTVLWGGGHWQKGEAVGSKPLKTSFSEALSCSEVAWSGCTGLLPPKGLPVPPVLAACFTTLYREDTGRLWTPAGPCSPAAPGAP</sequence>
<proteinExistence type="predicted"/>
<dbReference type="EMBL" id="SRLO01000090">
    <property type="protein sequence ID" value="TNN76753.1"/>
    <property type="molecule type" value="Genomic_DNA"/>
</dbReference>
<dbReference type="Proteomes" id="UP000314294">
    <property type="component" value="Unassembled WGS sequence"/>
</dbReference>
<feature type="region of interest" description="Disordered" evidence="1">
    <location>
        <begin position="139"/>
        <end position="165"/>
    </location>
</feature>
<feature type="compositionally biased region" description="Basic residues" evidence="1">
    <location>
        <begin position="148"/>
        <end position="157"/>
    </location>
</feature>
<keyword evidence="3" id="KW-1185">Reference proteome</keyword>
<evidence type="ECO:0000313" key="3">
    <source>
        <dbReference type="Proteomes" id="UP000314294"/>
    </source>
</evidence>
<feature type="compositionally biased region" description="Basic and acidic residues" evidence="1">
    <location>
        <begin position="57"/>
        <end position="81"/>
    </location>
</feature>
<feature type="compositionally biased region" description="Basic and acidic residues" evidence="1">
    <location>
        <begin position="108"/>
        <end position="122"/>
    </location>
</feature>
<comment type="caution">
    <text evidence="2">The sequence shown here is derived from an EMBL/GenBank/DDBJ whole genome shotgun (WGS) entry which is preliminary data.</text>
</comment>
<evidence type="ECO:0000256" key="1">
    <source>
        <dbReference type="SAM" id="MobiDB-lite"/>
    </source>
</evidence>
<dbReference type="AlphaFoldDB" id="A0A4Z2IHT6"/>
<gene>
    <name evidence="2" type="ORF">EYF80_013002</name>
</gene>
<organism evidence="2 3">
    <name type="scientific">Liparis tanakae</name>
    <name type="common">Tanaka's snailfish</name>
    <dbReference type="NCBI Taxonomy" id="230148"/>
    <lineage>
        <taxon>Eukaryota</taxon>
        <taxon>Metazoa</taxon>
        <taxon>Chordata</taxon>
        <taxon>Craniata</taxon>
        <taxon>Vertebrata</taxon>
        <taxon>Euteleostomi</taxon>
        <taxon>Actinopterygii</taxon>
        <taxon>Neopterygii</taxon>
        <taxon>Teleostei</taxon>
        <taxon>Neoteleostei</taxon>
        <taxon>Acanthomorphata</taxon>
        <taxon>Eupercaria</taxon>
        <taxon>Perciformes</taxon>
        <taxon>Cottioidei</taxon>
        <taxon>Cottales</taxon>
        <taxon>Liparidae</taxon>
        <taxon>Liparis</taxon>
    </lineage>
</organism>
<evidence type="ECO:0000313" key="2">
    <source>
        <dbReference type="EMBL" id="TNN76753.1"/>
    </source>
</evidence>
<reference evidence="2 3" key="1">
    <citation type="submission" date="2019-03" db="EMBL/GenBank/DDBJ databases">
        <title>First draft genome of Liparis tanakae, snailfish: a comprehensive survey of snailfish specific genes.</title>
        <authorList>
            <person name="Kim W."/>
            <person name="Song I."/>
            <person name="Jeong J.-H."/>
            <person name="Kim D."/>
            <person name="Kim S."/>
            <person name="Ryu S."/>
            <person name="Song J.Y."/>
            <person name="Lee S.K."/>
        </authorList>
    </citation>
    <scope>NUCLEOTIDE SEQUENCE [LARGE SCALE GENOMIC DNA]</scope>
    <source>
        <tissue evidence="2">Muscle</tissue>
    </source>
</reference>
<feature type="region of interest" description="Disordered" evidence="1">
    <location>
        <begin position="41"/>
        <end position="122"/>
    </location>
</feature>